<feature type="transmembrane region" description="Helical" evidence="6">
    <location>
        <begin position="215"/>
        <end position="238"/>
    </location>
</feature>
<keyword evidence="5 6" id="KW-0472">Membrane</keyword>
<evidence type="ECO:0000313" key="7">
    <source>
        <dbReference type="EMBL" id="MDZ8118270.1"/>
    </source>
</evidence>
<evidence type="ECO:0000256" key="3">
    <source>
        <dbReference type="ARBA" id="ARBA00022692"/>
    </source>
</evidence>
<feature type="transmembrane region" description="Helical" evidence="6">
    <location>
        <begin position="312"/>
        <end position="345"/>
    </location>
</feature>
<feature type="transmembrane region" description="Helical" evidence="6">
    <location>
        <begin position="59"/>
        <end position="80"/>
    </location>
</feature>
<evidence type="ECO:0000313" key="8">
    <source>
        <dbReference type="Proteomes" id="UP001290861"/>
    </source>
</evidence>
<evidence type="ECO:0000256" key="4">
    <source>
        <dbReference type="ARBA" id="ARBA00022989"/>
    </source>
</evidence>
<dbReference type="Pfam" id="PF01594">
    <property type="entry name" value="AI-2E_transport"/>
    <property type="match status" value="1"/>
</dbReference>
<evidence type="ECO:0000256" key="6">
    <source>
        <dbReference type="SAM" id="Phobius"/>
    </source>
</evidence>
<sequence length="366" mass="39942">MGTGEYIKRVTVTLLLAVLLFTLWSTRNILVLAFASVVIAIAMAQPMQLLQKKGIKRGLALTLSVAFSFTAITLLSLWIIPTLGKGVADIVQDLPAAAESAKTAYENFWTNTPAVQTFLPEIPAADTHAPIDADSIHEMFNWLVKSGMAIAPDLLGGIGIVAGILVNLGLVLFIAVFFLLEPQSYIKALLYLIPARQHPRAKDIIRILGTTLTKWLNAQLFSVTVIVLLVYIILGLILRMPNAMVVALFAGFATFIPNIGAVLPILPITIFTLAYSDPAKLLLYIPVYLAIQFTESNIITPQVVKAQLNIPAGYLMIFQLLITMALGALGLVLAVPILACLIVFVREIYAYDILKLRNVNVHLDDR</sequence>
<keyword evidence="4 6" id="KW-1133">Transmembrane helix</keyword>
<comment type="caution">
    <text evidence="7">The sequence shown here is derived from an EMBL/GenBank/DDBJ whole genome shotgun (WGS) entry which is preliminary data.</text>
</comment>
<organism evidence="7 8">
    <name type="scientific">Pontiella agarivorans</name>
    <dbReference type="NCBI Taxonomy" id="3038953"/>
    <lineage>
        <taxon>Bacteria</taxon>
        <taxon>Pseudomonadati</taxon>
        <taxon>Kiritimatiellota</taxon>
        <taxon>Kiritimatiellia</taxon>
        <taxon>Kiritimatiellales</taxon>
        <taxon>Pontiellaceae</taxon>
        <taxon>Pontiella</taxon>
    </lineage>
</organism>
<feature type="transmembrane region" description="Helical" evidence="6">
    <location>
        <begin position="281"/>
        <end position="300"/>
    </location>
</feature>
<feature type="transmembrane region" description="Helical" evidence="6">
    <location>
        <begin position="154"/>
        <end position="180"/>
    </location>
</feature>
<proteinExistence type="inferred from homology"/>
<name>A0ABU5MVP7_9BACT</name>
<dbReference type="Proteomes" id="UP001290861">
    <property type="component" value="Unassembled WGS sequence"/>
</dbReference>
<reference evidence="7 8" key="1">
    <citation type="journal article" date="2024" name="Appl. Environ. Microbiol.">
        <title>Pontiella agarivorans sp. nov., a novel marine anaerobic bacterium capable of degrading macroalgal polysaccharides and fixing nitrogen.</title>
        <authorList>
            <person name="Liu N."/>
            <person name="Kivenson V."/>
            <person name="Peng X."/>
            <person name="Cui Z."/>
            <person name="Lankiewicz T.S."/>
            <person name="Gosselin K.M."/>
            <person name="English C.J."/>
            <person name="Blair E.M."/>
            <person name="O'Malley M.A."/>
            <person name="Valentine D.L."/>
        </authorList>
    </citation>
    <scope>NUCLEOTIDE SEQUENCE [LARGE SCALE GENOMIC DNA]</scope>
    <source>
        <strain evidence="7 8">NLcol2</strain>
    </source>
</reference>
<dbReference type="InterPro" id="IPR002549">
    <property type="entry name" value="AI-2E-like"/>
</dbReference>
<evidence type="ECO:0000256" key="2">
    <source>
        <dbReference type="ARBA" id="ARBA00009773"/>
    </source>
</evidence>
<comment type="similarity">
    <text evidence="2">Belongs to the autoinducer-2 exporter (AI-2E) (TC 2.A.86) family.</text>
</comment>
<gene>
    <name evidence="7" type="ORF">P9H32_06465</name>
</gene>
<keyword evidence="3 6" id="KW-0812">Transmembrane</keyword>
<dbReference type="RefSeq" id="WP_322608068.1">
    <property type="nucleotide sequence ID" value="NZ_JARVCO010000007.1"/>
</dbReference>
<accession>A0ABU5MVP7</accession>
<comment type="subcellular location">
    <subcellularLocation>
        <location evidence="1">Membrane</location>
        <topology evidence="1">Multi-pass membrane protein</topology>
    </subcellularLocation>
</comment>
<keyword evidence="8" id="KW-1185">Reference proteome</keyword>
<evidence type="ECO:0000256" key="1">
    <source>
        <dbReference type="ARBA" id="ARBA00004141"/>
    </source>
</evidence>
<evidence type="ECO:0000256" key="5">
    <source>
        <dbReference type="ARBA" id="ARBA00023136"/>
    </source>
</evidence>
<protein>
    <submittedName>
        <fullName evidence="7">AI-2E family transporter</fullName>
    </submittedName>
</protein>
<dbReference type="EMBL" id="JARVCO010000007">
    <property type="protein sequence ID" value="MDZ8118270.1"/>
    <property type="molecule type" value="Genomic_DNA"/>
</dbReference>
<feature type="transmembrane region" description="Helical" evidence="6">
    <location>
        <begin position="244"/>
        <end position="274"/>
    </location>
</feature>